<evidence type="ECO:0000259" key="3">
    <source>
        <dbReference type="PROSITE" id="PS50112"/>
    </source>
</evidence>
<keyword evidence="2" id="KW-1133">Transmembrane helix</keyword>
<feature type="transmembrane region" description="Helical" evidence="2">
    <location>
        <begin position="12"/>
        <end position="33"/>
    </location>
</feature>
<dbReference type="Gene3D" id="3.30.450.20">
    <property type="entry name" value="PAS domain"/>
    <property type="match status" value="1"/>
</dbReference>
<dbReference type="InterPro" id="IPR043128">
    <property type="entry name" value="Rev_trsase/Diguanyl_cyclase"/>
</dbReference>
<evidence type="ECO:0000313" key="6">
    <source>
        <dbReference type="EMBL" id="SIO08767.1"/>
    </source>
</evidence>
<proteinExistence type="predicted"/>
<dbReference type="SMART" id="SM00091">
    <property type="entry name" value="PAS"/>
    <property type="match status" value="1"/>
</dbReference>
<keyword evidence="2" id="KW-0812">Transmembrane</keyword>
<dbReference type="Proteomes" id="UP000198461">
    <property type="component" value="Unassembled WGS sequence"/>
</dbReference>
<evidence type="ECO:0000313" key="7">
    <source>
        <dbReference type="Proteomes" id="UP000198461"/>
    </source>
</evidence>
<organism evidence="6 7">
    <name type="scientific">Sulfurivirga caldicuralii</name>
    <dbReference type="NCBI Taxonomy" id="364032"/>
    <lineage>
        <taxon>Bacteria</taxon>
        <taxon>Pseudomonadati</taxon>
        <taxon>Pseudomonadota</taxon>
        <taxon>Gammaproteobacteria</taxon>
        <taxon>Thiotrichales</taxon>
        <taxon>Piscirickettsiaceae</taxon>
        <taxon>Sulfurivirga</taxon>
    </lineage>
</organism>
<dbReference type="InterPro" id="IPR052155">
    <property type="entry name" value="Biofilm_reg_signaling"/>
</dbReference>
<dbReference type="InterPro" id="IPR000014">
    <property type="entry name" value="PAS"/>
</dbReference>
<evidence type="ECO:0000256" key="2">
    <source>
        <dbReference type="SAM" id="Phobius"/>
    </source>
</evidence>
<dbReference type="PROSITE" id="PS50112">
    <property type="entry name" value="PAS"/>
    <property type="match status" value="1"/>
</dbReference>
<dbReference type="OrthoDB" id="9813913at2"/>
<dbReference type="Gene3D" id="3.30.450.40">
    <property type="match status" value="1"/>
</dbReference>
<dbReference type="InterPro" id="IPR035919">
    <property type="entry name" value="EAL_sf"/>
</dbReference>
<dbReference type="SMART" id="SM00267">
    <property type="entry name" value="GGDEF"/>
    <property type="match status" value="1"/>
</dbReference>
<feature type="domain" description="EAL" evidence="4">
    <location>
        <begin position="771"/>
        <end position="1026"/>
    </location>
</feature>
<dbReference type="InterPro" id="IPR029016">
    <property type="entry name" value="GAF-like_dom_sf"/>
</dbReference>
<dbReference type="PROSITE" id="PS50883">
    <property type="entry name" value="EAL"/>
    <property type="match status" value="1"/>
</dbReference>
<dbReference type="NCBIfam" id="TIGR00254">
    <property type="entry name" value="GGDEF"/>
    <property type="match status" value="1"/>
</dbReference>
<keyword evidence="1" id="KW-0175">Coiled coil</keyword>
<protein>
    <submittedName>
        <fullName evidence="6">PAS domain S-box-containing protein/diguanylate cyclase (GGDEF) domain-containing protein</fullName>
    </submittedName>
</protein>
<dbReference type="SUPFAM" id="SSF141868">
    <property type="entry name" value="EAL domain-like"/>
    <property type="match status" value="1"/>
</dbReference>
<feature type="coiled-coil region" evidence="1">
    <location>
        <begin position="272"/>
        <end position="302"/>
    </location>
</feature>
<reference evidence="6 7" key="1">
    <citation type="submission" date="2016-11" db="EMBL/GenBank/DDBJ databases">
        <authorList>
            <person name="Jaros S."/>
            <person name="Januszkiewicz K."/>
            <person name="Wedrychowicz H."/>
        </authorList>
    </citation>
    <scope>NUCLEOTIDE SEQUENCE [LARGE SCALE GENOMIC DNA]</scope>
    <source>
        <strain evidence="6 7">DSM 17737</strain>
    </source>
</reference>
<dbReference type="STRING" id="364032.SAMN05443662_1412"/>
<dbReference type="Gene3D" id="3.30.70.270">
    <property type="match status" value="1"/>
</dbReference>
<dbReference type="InterPro" id="IPR000160">
    <property type="entry name" value="GGDEF_dom"/>
</dbReference>
<dbReference type="Gene3D" id="3.20.20.450">
    <property type="entry name" value="EAL domain"/>
    <property type="match status" value="1"/>
</dbReference>
<dbReference type="SMART" id="SM00065">
    <property type="entry name" value="GAF"/>
    <property type="match status" value="1"/>
</dbReference>
<dbReference type="SUPFAM" id="SSF55073">
    <property type="entry name" value="Nucleotide cyclase"/>
    <property type="match status" value="1"/>
</dbReference>
<dbReference type="CDD" id="cd01948">
    <property type="entry name" value="EAL"/>
    <property type="match status" value="1"/>
</dbReference>
<name>A0A1N6GMQ9_9GAMM</name>
<dbReference type="InterPro" id="IPR045812">
    <property type="entry name" value="DAHL"/>
</dbReference>
<evidence type="ECO:0000259" key="5">
    <source>
        <dbReference type="PROSITE" id="PS50887"/>
    </source>
</evidence>
<dbReference type="SMART" id="SM00052">
    <property type="entry name" value="EAL"/>
    <property type="match status" value="1"/>
</dbReference>
<dbReference type="NCBIfam" id="TIGR00229">
    <property type="entry name" value="sensory_box"/>
    <property type="match status" value="1"/>
</dbReference>
<dbReference type="SUPFAM" id="SSF55781">
    <property type="entry name" value="GAF domain-like"/>
    <property type="match status" value="1"/>
</dbReference>
<dbReference type="Pfam" id="PF13426">
    <property type="entry name" value="PAS_9"/>
    <property type="match status" value="1"/>
</dbReference>
<dbReference type="InterPro" id="IPR029787">
    <property type="entry name" value="Nucleotide_cyclase"/>
</dbReference>
<gene>
    <name evidence="6" type="ORF">SAMN05443662_1412</name>
</gene>
<dbReference type="AlphaFoldDB" id="A0A1N6GMQ9"/>
<keyword evidence="7" id="KW-1185">Reference proteome</keyword>
<evidence type="ECO:0000256" key="1">
    <source>
        <dbReference type="SAM" id="Coils"/>
    </source>
</evidence>
<dbReference type="InterPro" id="IPR003018">
    <property type="entry name" value="GAF"/>
</dbReference>
<dbReference type="CDD" id="cd00130">
    <property type="entry name" value="PAS"/>
    <property type="match status" value="1"/>
</dbReference>
<dbReference type="EMBL" id="FSRE01000003">
    <property type="protein sequence ID" value="SIO08767.1"/>
    <property type="molecule type" value="Genomic_DNA"/>
</dbReference>
<dbReference type="PROSITE" id="PS50887">
    <property type="entry name" value="GGDEF"/>
    <property type="match status" value="1"/>
</dbReference>
<accession>A0A1N6GMQ9</accession>
<dbReference type="SUPFAM" id="SSF55785">
    <property type="entry name" value="PYP-like sensor domain (PAS domain)"/>
    <property type="match status" value="1"/>
</dbReference>
<dbReference type="Pfam" id="PF01590">
    <property type="entry name" value="GAF"/>
    <property type="match status" value="1"/>
</dbReference>
<feature type="domain" description="PAS" evidence="3">
    <location>
        <begin position="472"/>
        <end position="517"/>
    </location>
</feature>
<dbReference type="PANTHER" id="PTHR44757:SF2">
    <property type="entry name" value="BIOFILM ARCHITECTURE MAINTENANCE PROTEIN MBAA"/>
    <property type="match status" value="1"/>
</dbReference>
<evidence type="ECO:0000259" key="4">
    <source>
        <dbReference type="PROSITE" id="PS50883"/>
    </source>
</evidence>
<dbReference type="Pfam" id="PF00563">
    <property type="entry name" value="EAL"/>
    <property type="match status" value="1"/>
</dbReference>
<sequence length="1028" mass="115440">MKRIPARFQQLTLRFGVVAVAALAFTLLLAFALTRNPFLELGPQLEEKFQSLTLHVLQLQQQTGELDLLARTRYDTQNSLIKLIESDLRLAAPLVDASGDSEAQQLFRDLRALFEQKKQALRHAQKAHAIAINSYATLPPLGDQCQQQQKAVEASFDPHTILDQLIRLPFMGRVDERSLLNQLHTLDTLLNTSVQSSACRLFLRHATTFVREYARLIQFQRQADLSSLYQRTEYLGRRFDTLLNEARAQQKRLNQILLLATLVLAALAIAALISLQRHARALEKQQDDLKRLNRFYRALSEVNEAIVAMPDRSSLLQKTARILNETLELLAAAILEVDPSSGWLKLVAGSSANPDARNTMAKLRISVDENRPEGRGLAGEACRSLRIAHADNYQQDARFAPWKPLGQRYNVQSLAALPVEVEGRCELVIMLYDTHPTAFTPELLHLLDEIRQDIGYALTRLKMLERQKAQEAQLQLAEIAFNAKEGIAIINGDGRILRANESLHAMLGLTDNELAGKRAHLLFADQTLFMQLMNLLDAEQDTWHGEITLQRINGEHIPAAITLTRVPQDFDQAAYVLQALDLSEKRALERALERQRHTNAITGLPNRESLLLQLQTLLDNVMDRNDLGLCILLNLRQFKTINNSLGFTQANELLKKVGQRLQSKLDFPHITAHNGADEFFIVPLQFYRDEQAARDSWNTLAAQLRELFNAPITVGDRQIHLEFYAGITLFTAADNAEDILTHATTAMGAAKSEQKTCMFYAPEMDQLAARRLDLRNALERALRQAAFELHYQPVVDARTGKPQLVEALLRWRRDGELVRPDQFIPVLEEHPQLMIEVGRWVLRQGLNDLLHMQTVAGDGFGVAINLSSHQMNDPELETLAHELVMTLGLNPATITLELTESALVSDLDRARAFIDRCHGMGVQTAIDDFGTGYASLAYLQHFPTNKIKLDKAFVDPIDPNVPKSFAIPEAAITMAHALGAQLIAEGVETEVQARTLAKLGADMIQGYYFSRPLPLDELLAYLKAQHAS</sequence>
<dbReference type="InterPro" id="IPR035965">
    <property type="entry name" value="PAS-like_dom_sf"/>
</dbReference>
<dbReference type="Pfam" id="PF19443">
    <property type="entry name" value="DAHL"/>
    <property type="match status" value="1"/>
</dbReference>
<dbReference type="PANTHER" id="PTHR44757">
    <property type="entry name" value="DIGUANYLATE CYCLASE DGCP"/>
    <property type="match status" value="1"/>
</dbReference>
<dbReference type="InterPro" id="IPR001633">
    <property type="entry name" value="EAL_dom"/>
</dbReference>
<dbReference type="CDD" id="cd01949">
    <property type="entry name" value="GGDEF"/>
    <property type="match status" value="1"/>
</dbReference>
<dbReference type="RefSeq" id="WP_074201669.1">
    <property type="nucleotide sequence ID" value="NZ_FSRE01000003.1"/>
</dbReference>
<dbReference type="Pfam" id="PF00990">
    <property type="entry name" value="GGDEF"/>
    <property type="match status" value="1"/>
</dbReference>
<keyword evidence="2" id="KW-0472">Membrane</keyword>
<feature type="domain" description="GGDEF" evidence="5">
    <location>
        <begin position="626"/>
        <end position="763"/>
    </location>
</feature>